<dbReference type="AlphaFoldDB" id="A0A370L624"/>
<keyword evidence="1" id="KW-0732">Signal</keyword>
<evidence type="ECO:0000259" key="3">
    <source>
        <dbReference type="Pfam" id="PF02563"/>
    </source>
</evidence>
<dbReference type="Gene3D" id="3.30.1950.10">
    <property type="entry name" value="wza like domain"/>
    <property type="match status" value="1"/>
</dbReference>
<evidence type="ECO:0000259" key="4">
    <source>
        <dbReference type="Pfam" id="PF10531"/>
    </source>
</evidence>
<accession>A0A370L624</accession>
<dbReference type="InterPro" id="IPR058781">
    <property type="entry name" value="HH_AprE-like"/>
</dbReference>
<reference evidence="7" key="1">
    <citation type="submission" date="2018-07" db="EMBL/GenBank/DDBJ databases">
        <authorList>
            <person name="Safronova V.I."/>
            <person name="Chirak E.R."/>
            <person name="Sazanova A.L."/>
        </authorList>
    </citation>
    <scope>NUCLEOTIDE SEQUENCE [LARGE SCALE GENOMIC DNA]</scope>
    <source>
        <strain evidence="7">RCAM04685</strain>
    </source>
</reference>
<dbReference type="InterPro" id="IPR019554">
    <property type="entry name" value="Soluble_ligand-bd"/>
</dbReference>
<evidence type="ECO:0000256" key="1">
    <source>
        <dbReference type="ARBA" id="ARBA00022729"/>
    </source>
</evidence>
<evidence type="ECO:0000313" key="6">
    <source>
        <dbReference type="EMBL" id="RDJ24075.1"/>
    </source>
</evidence>
<dbReference type="EMBL" id="QQTP01000007">
    <property type="protein sequence ID" value="RDJ24075.1"/>
    <property type="molecule type" value="Genomic_DNA"/>
</dbReference>
<dbReference type="InterPro" id="IPR003715">
    <property type="entry name" value="Poly_export_N"/>
</dbReference>
<feature type="domain" description="Polysaccharide export protein N-terminal" evidence="3">
    <location>
        <begin position="59"/>
        <end position="133"/>
    </location>
</feature>
<dbReference type="Gene3D" id="3.10.560.10">
    <property type="entry name" value="Outer membrane lipoprotein wza domain like"/>
    <property type="match status" value="1"/>
</dbReference>
<keyword evidence="7" id="KW-1185">Reference proteome</keyword>
<dbReference type="OrthoDB" id="9798876at2"/>
<dbReference type="PANTHER" id="PTHR33619">
    <property type="entry name" value="POLYSACCHARIDE EXPORT PROTEIN GFCE-RELATED"/>
    <property type="match status" value="1"/>
</dbReference>
<dbReference type="Pfam" id="PF02563">
    <property type="entry name" value="Poly_export"/>
    <property type="match status" value="1"/>
</dbReference>
<keyword evidence="2" id="KW-0175">Coiled coil</keyword>
<evidence type="ECO:0000313" key="7">
    <source>
        <dbReference type="Proteomes" id="UP000255207"/>
    </source>
</evidence>
<dbReference type="GO" id="GO:0015159">
    <property type="term" value="F:polysaccharide transmembrane transporter activity"/>
    <property type="evidence" value="ECO:0007669"/>
    <property type="project" value="InterPro"/>
</dbReference>
<name>A0A370L624_9HYPH</name>
<feature type="domain" description="AprE-like long alpha-helical hairpin" evidence="5">
    <location>
        <begin position="189"/>
        <end position="375"/>
    </location>
</feature>
<feature type="domain" description="Soluble ligand binding" evidence="4">
    <location>
        <begin position="139"/>
        <end position="180"/>
    </location>
</feature>
<dbReference type="Pfam" id="PF10531">
    <property type="entry name" value="SLBB"/>
    <property type="match status" value="1"/>
</dbReference>
<organism evidence="6 7">
    <name type="scientific">Bosea caraganae</name>
    <dbReference type="NCBI Taxonomy" id="2763117"/>
    <lineage>
        <taxon>Bacteria</taxon>
        <taxon>Pseudomonadati</taxon>
        <taxon>Pseudomonadota</taxon>
        <taxon>Alphaproteobacteria</taxon>
        <taxon>Hyphomicrobiales</taxon>
        <taxon>Boseaceae</taxon>
        <taxon>Bosea</taxon>
    </lineage>
</organism>
<evidence type="ECO:0000256" key="2">
    <source>
        <dbReference type="SAM" id="Coils"/>
    </source>
</evidence>
<proteinExistence type="predicted"/>
<dbReference type="PANTHER" id="PTHR33619:SF3">
    <property type="entry name" value="POLYSACCHARIDE EXPORT PROTEIN GFCE-RELATED"/>
    <property type="match status" value="1"/>
</dbReference>
<gene>
    <name evidence="6" type="ORF">DWE98_14230</name>
</gene>
<feature type="coiled-coil region" evidence="2">
    <location>
        <begin position="248"/>
        <end position="275"/>
    </location>
</feature>
<dbReference type="Proteomes" id="UP000255207">
    <property type="component" value="Unassembled WGS sequence"/>
</dbReference>
<protein>
    <submittedName>
        <fullName evidence="6">Polysaccharide export protein</fullName>
    </submittedName>
</protein>
<comment type="caution">
    <text evidence="6">The sequence shown here is derived from an EMBL/GenBank/DDBJ whole genome shotgun (WGS) entry which is preliminary data.</text>
</comment>
<evidence type="ECO:0000259" key="5">
    <source>
        <dbReference type="Pfam" id="PF25994"/>
    </source>
</evidence>
<sequence length="446" mass="48764">MTDEGRAVMPARASATLQGALSHHNKSRLRAGASWPARLALLAALAAAAPAPLLAAPDAPPVYRVAPGDRLSILVFGQAELSGESMVDGANTVTVPLIGPVPVLGLSIKEIEQRITQRLAEGYVQKPVVSVRLTEPRPIYVVGDVKTSGSYAFRHGISVIGAVALAGGFTVSEEQAQVVLRTDYLQADERLRTMETTRASLIARRIRLEAQRDGRNALDFGELTGPGAASEQVTQIIKGEQQMLAFQSDALQQQVATLEQQLPKLETVKAFLQDQLTAEKRQLELVQMHLTDYNTLMSSGLARRYTGIELQREEARNRGNIARFSGDISSNDISRGELTIRIQQAKDAYQRQVRTELQDTMQRLAEVEAALPTARATRELRLRQVGFVADAGGAPRRALFVTRTIDQKAETVSVTDDAPLQPGDILRVERLREPDRSAEPVSVTWR</sequence>
<dbReference type="Pfam" id="PF25994">
    <property type="entry name" value="HH_AprE"/>
    <property type="match status" value="1"/>
</dbReference>
<dbReference type="InterPro" id="IPR049712">
    <property type="entry name" value="Poly_export"/>
</dbReference>